<protein>
    <submittedName>
        <fullName evidence="2">Uncharacterized protein</fullName>
    </submittedName>
</protein>
<dbReference type="EnsemblMetazoa" id="AMIN009634-RA">
    <property type="protein sequence ID" value="AMIN009634-PA"/>
    <property type="gene ID" value="AMIN009634"/>
</dbReference>
<evidence type="ECO:0000313" key="2">
    <source>
        <dbReference type="EnsemblMetazoa" id="AMIN009634-PA"/>
    </source>
</evidence>
<feature type="transmembrane region" description="Helical" evidence="1">
    <location>
        <begin position="197"/>
        <end position="219"/>
    </location>
</feature>
<dbReference type="AlphaFoldDB" id="A0A182WGY2"/>
<feature type="transmembrane region" description="Helical" evidence="1">
    <location>
        <begin position="129"/>
        <end position="147"/>
    </location>
</feature>
<evidence type="ECO:0000256" key="1">
    <source>
        <dbReference type="SAM" id="Phobius"/>
    </source>
</evidence>
<organism evidence="2 3">
    <name type="scientific">Anopheles minimus</name>
    <dbReference type="NCBI Taxonomy" id="112268"/>
    <lineage>
        <taxon>Eukaryota</taxon>
        <taxon>Metazoa</taxon>
        <taxon>Ecdysozoa</taxon>
        <taxon>Arthropoda</taxon>
        <taxon>Hexapoda</taxon>
        <taxon>Insecta</taxon>
        <taxon>Pterygota</taxon>
        <taxon>Neoptera</taxon>
        <taxon>Endopterygota</taxon>
        <taxon>Diptera</taxon>
        <taxon>Nematocera</taxon>
        <taxon>Culicoidea</taxon>
        <taxon>Culicidae</taxon>
        <taxon>Anophelinae</taxon>
        <taxon>Anopheles</taxon>
    </lineage>
</organism>
<reference evidence="2" key="2">
    <citation type="submission" date="2020-05" db="UniProtKB">
        <authorList>
            <consortium name="EnsemblMetazoa"/>
        </authorList>
    </citation>
    <scope>IDENTIFICATION</scope>
    <source>
        <strain evidence="2">MINIMUS1</strain>
    </source>
</reference>
<sequence length="299" mass="33948">MISDYEAYIRYSWKFRFICVALPLIIHLRSSSMLDYVHGKFSSVVMEPDIASVIFVVSTSLALSRMLATAIPFYTDKQHQMTLKPETLLICLTMTLFVKTFLYFVKDVASFRPYYLKALAVSSSTKGFHFLRLVTALTVLHSVLLRLERHPQPIQRSLRLCNSSNCMFRKALIVTSCVMWLSKCTIFSNQYSQQLPLFVKVIVESLFNVAIIEAVHFLVWRAVEFHVSKGIDMIKTLNIYQDAGGDIVVETLLTIIAFATVYFSATGTGYWQTVKTLLYGIPSNEEASDTSLLPTSQKL</sequence>
<reference evidence="3" key="1">
    <citation type="submission" date="2013-03" db="EMBL/GenBank/DDBJ databases">
        <title>The Genome Sequence of Anopheles minimus MINIMUS1.</title>
        <authorList>
            <consortium name="The Broad Institute Genomics Platform"/>
            <person name="Neafsey D.E."/>
            <person name="Walton C."/>
            <person name="Walker B."/>
            <person name="Young S.K."/>
            <person name="Zeng Q."/>
            <person name="Gargeya S."/>
            <person name="Fitzgerald M."/>
            <person name="Haas B."/>
            <person name="Abouelleil A."/>
            <person name="Allen A.W."/>
            <person name="Alvarado L."/>
            <person name="Arachchi H.M."/>
            <person name="Berlin A.M."/>
            <person name="Chapman S.B."/>
            <person name="Gainer-Dewar J."/>
            <person name="Goldberg J."/>
            <person name="Griggs A."/>
            <person name="Gujja S."/>
            <person name="Hansen M."/>
            <person name="Howarth C."/>
            <person name="Imamovic A."/>
            <person name="Ireland A."/>
            <person name="Larimer J."/>
            <person name="McCowan C."/>
            <person name="Murphy C."/>
            <person name="Pearson M."/>
            <person name="Poon T.W."/>
            <person name="Priest M."/>
            <person name="Roberts A."/>
            <person name="Saif S."/>
            <person name="Shea T."/>
            <person name="Sisk P."/>
            <person name="Sykes S."/>
            <person name="Wortman J."/>
            <person name="Nusbaum C."/>
            <person name="Birren B."/>
        </authorList>
    </citation>
    <scope>NUCLEOTIDE SEQUENCE [LARGE SCALE GENOMIC DNA]</scope>
    <source>
        <strain evidence="3">MINIMUS1</strain>
    </source>
</reference>
<feature type="transmembrane region" description="Helical" evidence="1">
    <location>
        <begin position="12"/>
        <end position="30"/>
    </location>
</feature>
<dbReference type="Proteomes" id="UP000075920">
    <property type="component" value="Unassembled WGS sequence"/>
</dbReference>
<keyword evidence="1" id="KW-0812">Transmembrane</keyword>
<keyword evidence="1" id="KW-1133">Transmembrane helix</keyword>
<name>A0A182WGY2_9DIPT</name>
<accession>A0A182WGY2</accession>
<feature type="transmembrane region" description="Helical" evidence="1">
    <location>
        <begin position="50"/>
        <end position="75"/>
    </location>
</feature>
<dbReference type="VEuPathDB" id="VectorBase:AMIN009634"/>
<proteinExistence type="predicted"/>
<keyword evidence="1" id="KW-0472">Membrane</keyword>
<feature type="transmembrane region" description="Helical" evidence="1">
    <location>
        <begin position="87"/>
        <end position="105"/>
    </location>
</feature>
<evidence type="ECO:0000313" key="3">
    <source>
        <dbReference type="Proteomes" id="UP000075920"/>
    </source>
</evidence>
<keyword evidence="3" id="KW-1185">Reference proteome</keyword>